<dbReference type="GO" id="GO:0005829">
    <property type="term" value="C:cytosol"/>
    <property type="evidence" value="ECO:0007669"/>
    <property type="project" value="TreeGrafter"/>
</dbReference>
<dbReference type="FunFam" id="2.60.260.20:FF:000006">
    <property type="entry name" value="DnaJ subfamily B member 13"/>
    <property type="match status" value="1"/>
</dbReference>
<dbReference type="InterPro" id="IPR008971">
    <property type="entry name" value="HSP40/DnaJ_pept-bd"/>
</dbReference>
<dbReference type="InterPro" id="IPR036869">
    <property type="entry name" value="J_dom_sf"/>
</dbReference>
<dbReference type="Pfam" id="PF00226">
    <property type="entry name" value="DnaJ"/>
    <property type="match status" value="1"/>
</dbReference>
<dbReference type="InterPro" id="IPR001623">
    <property type="entry name" value="DnaJ_domain"/>
</dbReference>
<dbReference type="Proteomes" id="UP000002358">
    <property type="component" value="Chromosome 2"/>
</dbReference>
<dbReference type="OrthoDB" id="550424at2759"/>
<dbReference type="SMR" id="A0A7M7TCG5"/>
<dbReference type="Gene3D" id="1.10.287.110">
    <property type="entry name" value="DnaJ domain"/>
    <property type="match status" value="1"/>
</dbReference>
<gene>
    <name evidence="3" type="primary">100117252</name>
</gene>
<dbReference type="SUPFAM" id="SSF46565">
    <property type="entry name" value="Chaperone J-domain"/>
    <property type="match status" value="1"/>
</dbReference>
<keyword evidence="4" id="KW-1185">Reference proteome</keyword>
<evidence type="ECO:0000313" key="4">
    <source>
        <dbReference type="Proteomes" id="UP000002358"/>
    </source>
</evidence>
<organism evidence="3 4">
    <name type="scientific">Nasonia vitripennis</name>
    <name type="common">Parasitic wasp</name>
    <dbReference type="NCBI Taxonomy" id="7425"/>
    <lineage>
        <taxon>Eukaryota</taxon>
        <taxon>Metazoa</taxon>
        <taxon>Ecdysozoa</taxon>
        <taxon>Arthropoda</taxon>
        <taxon>Hexapoda</taxon>
        <taxon>Insecta</taxon>
        <taxon>Pterygota</taxon>
        <taxon>Neoptera</taxon>
        <taxon>Endopterygota</taxon>
        <taxon>Hymenoptera</taxon>
        <taxon>Apocrita</taxon>
        <taxon>Proctotrupomorpha</taxon>
        <taxon>Chalcidoidea</taxon>
        <taxon>Pteromalidae</taxon>
        <taxon>Pteromalinae</taxon>
        <taxon>Nasonia</taxon>
    </lineage>
</organism>
<dbReference type="PRINTS" id="PR00625">
    <property type="entry name" value="JDOMAIN"/>
</dbReference>
<reference evidence="3" key="1">
    <citation type="submission" date="2021-01" db="UniProtKB">
        <authorList>
            <consortium name="EnsemblMetazoa"/>
        </authorList>
    </citation>
    <scope>IDENTIFICATION</scope>
</reference>
<dbReference type="InParanoid" id="A0A7M7TCG5"/>
<dbReference type="GO" id="GO:0051087">
    <property type="term" value="F:protein-folding chaperone binding"/>
    <property type="evidence" value="ECO:0007669"/>
    <property type="project" value="TreeGrafter"/>
</dbReference>
<dbReference type="PROSITE" id="PS00636">
    <property type="entry name" value="DNAJ_1"/>
    <property type="match status" value="1"/>
</dbReference>
<evidence type="ECO:0000259" key="2">
    <source>
        <dbReference type="PROSITE" id="PS50076"/>
    </source>
</evidence>
<evidence type="ECO:0000256" key="1">
    <source>
        <dbReference type="ARBA" id="ARBA00023186"/>
    </source>
</evidence>
<dbReference type="PANTHER" id="PTHR24078:SF519">
    <property type="entry name" value="DNAJ HOMOLOG SUBFAMILY B MEMBER 13"/>
    <property type="match status" value="1"/>
</dbReference>
<dbReference type="AlphaFoldDB" id="A0A7M7TCG5"/>
<evidence type="ECO:0000313" key="3">
    <source>
        <dbReference type="EnsemblMetazoa" id="XP_032453391"/>
    </source>
</evidence>
<dbReference type="EnsemblMetazoa" id="XM_032597500">
    <property type="protein sequence ID" value="XP_032453391"/>
    <property type="gene ID" value="LOC100117252"/>
</dbReference>
<name>A0A7M7TCG5_NASVI</name>
<dbReference type="PROSITE" id="PS50076">
    <property type="entry name" value="DNAJ_2"/>
    <property type="match status" value="1"/>
</dbReference>
<protein>
    <recommendedName>
        <fullName evidence="2">J domain-containing protein</fullName>
    </recommendedName>
</protein>
<keyword evidence="1" id="KW-0143">Chaperone</keyword>
<dbReference type="InterPro" id="IPR002939">
    <property type="entry name" value="DnaJ_C"/>
</dbReference>
<dbReference type="Gene3D" id="2.60.260.20">
    <property type="entry name" value="Urease metallochaperone UreE, N-terminal domain"/>
    <property type="match status" value="2"/>
</dbReference>
<dbReference type="GO" id="GO:0006457">
    <property type="term" value="P:protein folding"/>
    <property type="evidence" value="ECO:0007669"/>
    <property type="project" value="InterPro"/>
</dbReference>
<dbReference type="InterPro" id="IPR018253">
    <property type="entry name" value="DnaJ_domain_CS"/>
</dbReference>
<accession>A0A7M7TCG5</accession>
<dbReference type="PANTHER" id="PTHR24078">
    <property type="entry name" value="DNAJ HOMOLOG SUBFAMILY C MEMBER"/>
    <property type="match status" value="1"/>
</dbReference>
<dbReference type="Pfam" id="PF01556">
    <property type="entry name" value="DnaJ_C"/>
    <property type="match status" value="1"/>
</dbReference>
<dbReference type="CDD" id="cd10747">
    <property type="entry name" value="DnaJ_C"/>
    <property type="match status" value="1"/>
</dbReference>
<dbReference type="CDD" id="cd06257">
    <property type="entry name" value="DnaJ"/>
    <property type="match status" value="1"/>
</dbReference>
<sequence length="390" mass="44313">MQFHISLLKSTLFPARLLCVTHLTFRIYVIAIHCVKASRFHNFRRLSLRFHPERNQDAAQDTLQDDLRRKAFAVVAEAYDVLSDPLKRAVYEQYGEEGLKRGIRGPEAPVKPYVFHGEPMRTYREFFGTENPYADLLDNAANPLPLEDCPEARGEKKKDEPIVMPLALSLTEVFYGGVKKMKIQRLVLVGDDDDDDDDDKVERNKRRRTALEEKILSIPIMPGMPSGAKIVFPEEGDQGPTKIPADVVFVTEDKPHETFRRDGSNLRMTVDVFLNEALTGTIVTVNTIDDRTLRIPITSVISPDYQKTISGEGLPLVEDPEQRGDLIIDFNVEFPSYLSEASKSYVQKAFDVALDDRRDDNAGKKRGSRRIVLADKLYMRSDKLAQICRP</sequence>
<dbReference type="GO" id="GO:0051082">
    <property type="term" value="F:unfolded protein binding"/>
    <property type="evidence" value="ECO:0007669"/>
    <property type="project" value="InterPro"/>
</dbReference>
<proteinExistence type="predicted"/>
<dbReference type="SUPFAM" id="SSF49493">
    <property type="entry name" value="HSP40/DnaJ peptide-binding domain"/>
    <property type="match status" value="2"/>
</dbReference>
<dbReference type="InterPro" id="IPR051339">
    <property type="entry name" value="DnaJ_subfamily_B"/>
</dbReference>
<feature type="domain" description="J" evidence="2">
    <location>
        <begin position="23"/>
        <end position="95"/>
    </location>
</feature>